<dbReference type="Pfam" id="PF04655">
    <property type="entry name" value="APH_6_hur"/>
    <property type="match status" value="1"/>
</dbReference>
<keyword evidence="1" id="KW-0418">Kinase</keyword>
<evidence type="ECO:0000313" key="3">
    <source>
        <dbReference type="Proteomes" id="UP000051494"/>
    </source>
</evidence>
<evidence type="ECO:0000313" key="1">
    <source>
        <dbReference type="EMBL" id="KRG18269.1"/>
    </source>
</evidence>
<organism evidence="1">
    <name type="scientific">Candidatus Berkiella cookevillensis</name>
    <dbReference type="NCBI Taxonomy" id="437022"/>
    <lineage>
        <taxon>Bacteria</taxon>
        <taxon>Pseudomonadati</taxon>
        <taxon>Pseudomonadota</taxon>
        <taxon>Gammaproteobacteria</taxon>
        <taxon>Candidatus Berkiellales</taxon>
        <taxon>Candidatus Berkiellaceae</taxon>
        <taxon>Candidatus Berkiella</taxon>
    </lineage>
</organism>
<keyword evidence="3" id="KW-1185">Reference proteome</keyword>
<dbReference type="Proteomes" id="UP000051494">
    <property type="component" value="Unassembled WGS sequence"/>
</dbReference>
<name>A0A0Q9YCE3_9GAMM</name>
<dbReference type="Gene3D" id="3.90.1200.10">
    <property type="match status" value="1"/>
</dbReference>
<protein>
    <submittedName>
        <fullName evidence="2">Aminoglycoside phosphotransferase family protein</fullName>
    </submittedName>
    <submittedName>
        <fullName evidence="1">Aminoglycoside/hydroxyurea antibiotic resistance kinase</fullName>
    </submittedName>
</protein>
<reference evidence="1" key="1">
    <citation type="submission" date="2015-09" db="EMBL/GenBank/DDBJ databases">
        <title>Draft Genome Sequences of Two Novel Amoeba-resistant Intranuclear Bacteria, Candidatus Berkiella cookevillensis and Candidatus Berkiella aquae.</title>
        <authorList>
            <person name="Mehari Y.T."/>
            <person name="Arivett B.A."/>
            <person name="Farone A.L."/>
            <person name="Gunderson J.H."/>
            <person name="Farone M.B."/>
        </authorList>
    </citation>
    <scope>NUCLEOTIDE SEQUENCE [LARGE SCALE GENOMIC DNA]</scope>
    <source>
        <strain evidence="1">CC99</strain>
    </source>
</reference>
<reference evidence="2" key="2">
    <citation type="journal article" date="2016" name="Genome Announc.">
        <title>Draft Genome Sequences of Two Novel Amoeba-Resistant Intranuclear Bacteria, 'Candidatus Berkiella cookevillensis' and 'Candidatus Berkiella aquae'.</title>
        <authorList>
            <person name="Mehari Y.T."/>
            <person name="Arivett B.A."/>
            <person name="Farone A.L."/>
            <person name="Gunderson J.H."/>
            <person name="Farone M.B."/>
        </authorList>
    </citation>
    <scope>NUCLEOTIDE SEQUENCE</scope>
    <source>
        <strain evidence="2">CC99</strain>
    </source>
</reference>
<sequence length="366" mass="41700">MKELEKNIINMYGQKGKQFLVDLPHLIAQIKAEYGLSDLKPVNNLSYNHVLSGFQDKQAIILKLGLGNDGFKREAAALKAFSGFGAVTVLAEKEGMLLLERAISGASLKTYFPEKEYDAIHIMGGCLKKLHQAAPPFLKIFPHIKDWLMVLNKDSSIPDYYLNKARKLRDTLLETSSASVLLHGDLHHDNILQQGDDWVVIDPKGVIGEPAYEVAAFIRNPMPKLLELDNALKIIEHRIHHFAKILEISEHRIWNWCFVQAVLAWAWALEDNGDVSYFQQLTEIFDKKISVWGTRKTQIDTSLDRNLIVTQSPQCANLPAKPLELRFEALTIKDLEILHTWFQVPHVKKWYAKGLDFSKKDIELNV</sequence>
<dbReference type="SUPFAM" id="SSF56112">
    <property type="entry name" value="Protein kinase-like (PK-like)"/>
    <property type="match status" value="1"/>
</dbReference>
<dbReference type="AlphaFoldDB" id="A0A0Q9YCE3"/>
<dbReference type="EMBL" id="LKHV02000001">
    <property type="protein sequence ID" value="MCS5708701.1"/>
    <property type="molecule type" value="Genomic_DNA"/>
</dbReference>
<comment type="caution">
    <text evidence="1">The sequence shown here is derived from an EMBL/GenBank/DDBJ whole genome shotgun (WGS) entry which is preliminary data.</text>
</comment>
<dbReference type="GO" id="GO:0016301">
    <property type="term" value="F:kinase activity"/>
    <property type="evidence" value="ECO:0007669"/>
    <property type="project" value="UniProtKB-KW"/>
</dbReference>
<proteinExistence type="predicted"/>
<accession>A0A0Q9YCE3</accession>
<dbReference type="InterPro" id="IPR006748">
    <property type="entry name" value="NH2Glyco/OHUrea_AB-resist_kin"/>
</dbReference>
<dbReference type="GO" id="GO:0019748">
    <property type="term" value="P:secondary metabolic process"/>
    <property type="evidence" value="ECO:0007669"/>
    <property type="project" value="InterPro"/>
</dbReference>
<dbReference type="RefSeq" id="WP_077065439.1">
    <property type="nucleotide sequence ID" value="NZ_LKHV02000001.1"/>
</dbReference>
<dbReference type="EMBL" id="LKHV01000008">
    <property type="protein sequence ID" value="KRG18269.1"/>
    <property type="molecule type" value="Genomic_DNA"/>
</dbReference>
<dbReference type="OrthoDB" id="3638028at2"/>
<dbReference type="GO" id="GO:0016773">
    <property type="term" value="F:phosphotransferase activity, alcohol group as acceptor"/>
    <property type="evidence" value="ECO:0007669"/>
    <property type="project" value="InterPro"/>
</dbReference>
<dbReference type="PATRIC" id="fig|1590042.3.peg.1739"/>
<dbReference type="STRING" id="437022.CC99x_01711"/>
<reference evidence="2" key="3">
    <citation type="submission" date="2021-06" db="EMBL/GenBank/DDBJ databases">
        <title>Genomic Description and Analysis of Intracellular Bacteria, Candidatus Berkiella cookevillensis and Candidatus Berkiella aquae.</title>
        <authorList>
            <person name="Kidane D.T."/>
            <person name="Mehari Y.T."/>
            <person name="Rice F.C."/>
            <person name="Arivett B.A."/>
            <person name="Farone A.L."/>
            <person name="Berk S.G."/>
            <person name="Farone M.B."/>
        </authorList>
    </citation>
    <scope>NUCLEOTIDE SEQUENCE</scope>
    <source>
        <strain evidence="2">CC99</strain>
    </source>
</reference>
<evidence type="ECO:0000313" key="2">
    <source>
        <dbReference type="EMBL" id="MCS5708701.1"/>
    </source>
</evidence>
<keyword evidence="1" id="KW-0808">Transferase</keyword>
<dbReference type="InterPro" id="IPR011009">
    <property type="entry name" value="Kinase-like_dom_sf"/>
</dbReference>
<gene>
    <name evidence="2" type="ORF">CC99x_007240</name>
    <name evidence="1" type="ORF">CC99x_01711</name>
</gene>